<comment type="similarity">
    <text evidence="9">Belongs to the RNase Z family.</text>
</comment>
<evidence type="ECO:0000256" key="7">
    <source>
        <dbReference type="ARBA" id="ARBA00022801"/>
    </source>
</evidence>
<feature type="binding site" evidence="9">
    <location>
        <position position="211"/>
    </location>
    <ligand>
        <name>Zn(2+)</name>
        <dbReference type="ChEBI" id="CHEBI:29105"/>
        <label>2</label>
        <note>catalytic</note>
    </ligand>
</feature>
<dbReference type="Pfam" id="PF23023">
    <property type="entry name" value="Anti-Pycsar_Apyc1"/>
    <property type="match status" value="1"/>
</dbReference>
<evidence type="ECO:0000313" key="12">
    <source>
        <dbReference type="EMBL" id="SFF78513.1"/>
    </source>
</evidence>
<dbReference type="NCBIfam" id="TIGR02651">
    <property type="entry name" value="RNase_Z"/>
    <property type="match status" value="1"/>
</dbReference>
<accession>A0A1I2LHK2</accession>
<dbReference type="NCBIfam" id="NF000801">
    <property type="entry name" value="PRK00055.1-3"/>
    <property type="match status" value="1"/>
</dbReference>
<feature type="binding site" evidence="9">
    <location>
        <position position="66"/>
    </location>
    <ligand>
        <name>Zn(2+)</name>
        <dbReference type="ChEBI" id="CHEBI:29105"/>
        <label>2</label>
        <note>catalytic</note>
    </ligand>
</feature>
<evidence type="ECO:0000256" key="4">
    <source>
        <dbReference type="ARBA" id="ARBA00022722"/>
    </source>
</evidence>
<keyword evidence="5 9" id="KW-0479">Metal-binding</keyword>
<comment type="function">
    <text evidence="9">Zinc phosphodiesterase, which displays some tRNA 3'-processing endonuclease activity. Probably involved in tRNA maturation, by removing a 3'-trailer from precursor tRNA.</text>
</comment>
<evidence type="ECO:0000256" key="2">
    <source>
        <dbReference type="ARBA" id="ARBA00011738"/>
    </source>
</evidence>
<keyword evidence="8 9" id="KW-0862">Zinc</keyword>
<dbReference type="FunFam" id="3.60.15.10:FF:000002">
    <property type="entry name" value="Ribonuclease Z"/>
    <property type="match status" value="1"/>
</dbReference>
<reference evidence="13" key="1">
    <citation type="submission" date="2016-10" db="EMBL/GenBank/DDBJ databases">
        <authorList>
            <person name="Varghese N."/>
            <person name="Submissions S."/>
        </authorList>
    </citation>
    <scope>NUCLEOTIDE SEQUENCE [LARGE SCALE GENOMIC DNA]</scope>
    <source>
        <strain evidence="13">CGMCC 1.7739</strain>
    </source>
</reference>
<dbReference type="EMBL" id="FOOQ01000001">
    <property type="protein sequence ID" value="SFF78513.1"/>
    <property type="molecule type" value="Genomic_DNA"/>
</dbReference>
<feature type="region of interest" description="Disordered" evidence="10">
    <location>
        <begin position="293"/>
        <end position="316"/>
    </location>
</feature>
<dbReference type="Gene3D" id="3.60.15.10">
    <property type="entry name" value="Ribonuclease Z/Hydroxyacylglutathione hydrolase-like"/>
    <property type="match status" value="1"/>
</dbReference>
<dbReference type="SMART" id="SM00849">
    <property type="entry name" value="Lactamase_B"/>
    <property type="match status" value="1"/>
</dbReference>
<evidence type="ECO:0000256" key="6">
    <source>
        <dbReference type="ARBA" id="ARBA00022759"/>
    </source>
</evidence>
<comment type="subunit">
    <text evidence="2 9">Homodimer.</text>
</comment>
<comment type="cofactor">
    <cofactor evidence="9">
        <name>Zn(2+)</name>
        <dbReference type="ChEBI" id="CHEBI:29105"/>
    </cofactor>
    <text evidence="9">Binds 2 Zn(2+) ions.</text>
</comment>
<keyword evidence="4 9" id="KW-0540">Nuclease</keyword>
<dbReference type="Pfam" id="PF12706">
    <property type="entry name" value="Lactamase_B_2"/>
    <property type="match status" value="1"/>
</dbReference>
<protein>
    <recommendedName>
        <fullName evidence="9">Ribonuclease Z</fullName>
        <shortName evidence="9">RNase Z</shortName>
        <ecNumber evidence="9">3.1.26.11</ecNumber>
    </recommendedName>
    <alternativeName>
        <fullName evidence="9">tRNA 3 endonuclease</fullName>
    </alternativeName>
    <alternativeName>
        <fullName evidence="9">tRNase Z</fullName>
    </alternativeName>
</protein>
<evidence type="ECO:0000256" key="1">
    <source>
        <dbReference type="ARBA" id="ARBA00000402"/>
    </source>
</evidence>
<gene>
    <name evidence="9" type="primary">rnz</name>
    <name evidence="12" type="ORF">SAMN04488063_0281</name>
</gene>
<feature type="binding site" evidence="9">
    <location>
        <position position="211"/>
    </location>
    <ligand>
        <name>Zn(2+)</name>
        <dbReference type="ChEBI" id="CHEBI:29105"/>
        <label>1</label>
        <note>catalytic</note>
    </ligand>
</feature>
<dbReference type="PANTHER" id="PTHR46018:SF2">
    <property type="entry name" value="ZINC PHOSPHODIESTERASE ELAC PROTEIN 1"/>
    <property type="match status" value="1"/>
</dbReference>
<organism evidence="12 13">
    <name type="scientific">Halopelagius inordinatus</name>
    <dbReference type="NCBI Taxonomy" id="553467"/>
    <lineage>
        <taxon>Archaea</taxon>
        <taxon>Methanobacteriati</taxon>
        <taxon>Methanobacteriota</taxon>
        <taxon>Stenosarchaea group</taxon>
        <taxon>Halobacteria</taxon>
        <taxon>Halobacteriales</taxon>
        <taxon>Haloferacaceae</taxon>
    </lineage>
</organism>
<feature type="binding site" evidence="9">
    <location>
        <position position="139"/>
    </location>
    <ligand>
        <name>Zn(2+)</name>
        <dbReference type="ChEBI" id="CHEBI:29105"/>
        <label>1</label>
        <note>catalytic</note>
    </ligand>
</feature>
<dbReference type="AlphaFoldDB" id="A0A1I2LHK2"/>
<evidence type="ECO:0000256" key="10">
    <source>
        <dbReference type="SAM" id="MobiDB-lite"/>
    </source>
</evidence>
<keyword evidence="3 9" id="KW-0819">tRNA processing</keyword>
<dbReference type="CDD" id="cd07717">
    <property type="entry name" value="RNaseZ_ZiPD-like_MBL-fold"/>
    <property type="match status" value="1"/>
</dbReference>
<dbReference type="GO" id="GO:0042802">
    <property type="term" value="F:identical protein binding"/>
    <property type="evidence" value="ECO:0007669"/>
    <property type="project" value="UniProtKB-ARBA"/>
</dbReference>
<feature type="binding site" evidence="9">
    <location>
        <position position="63"/>
    </location>
    <ligand>
        <name>Zn(2+)</name>
        <dbReference type="ChEBI" id="CHEBI:29105"/>
        <label>1</label>
        <note>catalytic</note>
    </ligand>
</feature>
<evidence type="ECO:0000256" key="3">
    <source>
        <dbReference type="ARBA" id="ARBA00022694"/>
    </source>
</evidence>
<dbReference type="GO" id="GO:0008270">
    <property type="term" value="F:zinc ion binding"/>
    <property type="evidence" value="ECO:0007669"/>
    <property type="project" value="UniProtKB-UniRule"/>
</dbReference>
<feature type="domain" description="Metallo-beta-lactamase" evidence="11">
    <location>
        <begin position="20"/>
        <end position="269"/>
    </location>
</feature>
<feature type="active site" description="Proton acceptor" evidence="9">
    <location>
        <position position="65"/>
    </location>
</feature>
<dbReference type="EC" id="3.1.26.11" evidence="9"/>
<dbReference type="SUPFAM" id="SSF56281">
    <property type="entry name" value="Metallo-hydrolase/oxidoreductase"/>
    <property type="match status" value="1"/>
</dbReference>
<evidence type="ECO:0000313" key="13">
    <source>
        <dbReference type="Proteomes" id="UP000198876"/>
    </source>
</evidence>
<dbReference type="InterPro" id="IPR013471">
    <property type="entry name" value="RNase_Z/BN"/>
</dbReference>
<keyword evidence="13" id="KW-1185">Reference proteome</keyword>
<evidence type="ECO:0000259" key="11">
    <source>
        <dbReference type="SMART" id="SM00849"/>
    </source>
</evidence>
<name>A0A1I2LHK2_9EURY</name>
<proteinExistence type="inferred from homology"/>
<sequence length="316" mass="34320">MSMRVTFLGTGGAVPTTERGPSALLVNREGERLLFDCGEGTQRQMMRYGTGFTVSHLFVTHLHGDHILGIPGLIQTWDFNDREDPIAIHAPPGAKRHLRSLVNAGGYQPGYPVNIHEVRPGSVALSGDGYEVRTFETEHRNVRSMGYALVEDDRPGRFDRERAEELGVPVGPAFGRLHSGESVELDDGTVVDPEQVVGDPRPGRAVVYTGDTRPVDETVAAVDRPDLLVHDATFGDEWADRARSTGHSTGREAAEIAARAGARRLALTHISSRYAGDPGPILNEAREAFGGGEVFVPDDGQKIELPFPDERDGRGE</sequence>
<evidence type="ECO:0000256" key="8">
    <source>
        <dbReference type="ARBA" id="ARBA00022833"/>
    </source>
</evidence>
<comment type="catalytic activity">
    <reaction evidence="1 9">
        <text>Endonucleolytic cleavage of RNA, removing extra 3' nucleotides from tRNA precursor, generating 3' termini of tRNAs. A 3'-hydroxy group is left at the tRNA terminus and a 5'-phosphoryl group is left at the trailer molecule.</text>
        <dbReference type="EC" id="3.1.26.11"/>
    </reaction>
</comment>
<feature type="binding site" evidence="9">
    <location>
        <position position="65"/>
    </location>
    <ligand>
        <name>Zn(2+)</name>
        <dbReference type="ChEBI" id="CHEBI:29105"/>
        <label>2</label>
        <note>catalytic</note>
    </ligand>
</feature>
<dbReference type="HAMAP" id="MF_01818">
    <property type="entry name" value="RNase_Z_BN"/>
    <property type="match status" value="1"/>
</dbReference>
<feature type="binding site" evidence="9">
    <location>
        <position position="269"/>
    </location>
    <ligand>
        <name>Zn(2+)</name>
        <dbReference type="ChEBI" id="CHEBI:29105"/>
        <label>2</label>
        <note>catalytic</note>
    </ligand>
</feature>
<dbReference type="STRING" id="553467.SAMN04488063_0281"/>
<keyword evidence="6 9" id="KW-0255">Endonuclease</keyword>
<dbReference type="InterPro" id="IPR001279">
    <property type="entry name" value="Metallo-B-lactamas"/>
</dbReference>
<evidence type="ECO:0000256" key="9">
    <source>
        <dbReference type="HAMAP-Rule" id="MF_01818"/>
    </source>
</evidence>
<keyword evidence="7 9" id="KW-0378">Hydrolase</keyword>
<feature type="binding site" evidence="9">
    <location>
        <position position="61"/>
    </location>
    <ligand>
        <name>Zn(2+)</name>
        <dbReference type="ChEBI" id="CHEBI:29105"/>
        <label>1</label>
        <note>catalytic</note>
    </ligand>
</feature>
<dbReference type="Proteomes" id="UP000198876">
    <property type="component" value="Unassembled WGS sequence"/>
</dbReference>
<dbReference type="InterPro" id="IPR036866">
    <property type="entry name" value="RibonucZ/Hydroxyglut_hydro"/>
</dbReference>
<dbReference type="GO" id="GO:0042781">
    <property type="term" value="F:3'-tRNA processing endoribonuclease activity"/>
    <property type="evidence" value="ECO:0007669"/>
    <property type="project" value="UniProtKB-UniRule"/>
</dbReference>
<evidence type="ECO:0000256" key="5">
    <source>
        <dbReference type="ARBA" id="ARBA00022723"/>
    </source>
</evidence>
<dbReference type="PANTHER" id="PTHR46018">
    <property type="entry name" value="ZINC PHOSPHODIESTERASE ELAC PROTEIN 1"/>
    <property type="match status" value="1"/>
</dbReference>